<evidence type="ECO:0000313" key="2">
    <source>
        <dbReference type="EMBL" id="WVZ10106.1"/>
    </source>
</evidence>
<feature type="region of interest" description="Disordered" evidence="1">
    <location>
        <begin position="1"/>
        <end position="21"/>
    </location>
</feature>
<dbReference type="Proteomes" id="UP001374535">
    <property type="component" value="Chromosome 5"/>
</dbReference>
<organism evidence="2 3">
    <name type="scientific">Vigna mungo</name>
    <name type="common">Black gram</name>
    <name type="synonym">Phaseolus mungo</name>
    <dbReference type="NCBI Taxonomy" id="3915"/>
    <lineage>
        <taxon>Eukaryota</taxon>
        <taxon>Viridiplantae</taxon>
        <taxon>Streptophyta</taxon>
        <taxon>Embryophyta</taxon>
        <taxon>Tracheophyta</taxon>
        <taxon>Spermatophyta</taxon>
        <taxon>Magnoliopsida</taxon>
        <taxon>eudicotyledons</taxon>
        <taxon>Gunneridae</taxon>
        <taxon>Pentapetalae</taxon>
        <taxon>rosids</taxon>
        <taxon>fabids</taxon>
        <taxon>Fabales</taxon>
        <taxon>Fabaceae</taxon>
        <taxon>Papilionoideae</taxon>
        <taxon>50 kb inversion clade</taxon>
        <taxon>NPAAA clade</taxon>
        <taxon>indigoferoid/millettioid clade</taxon>
        <taxon>Phaseoleae</taxon>
        <taxon>Vigna</taxon>
    </lineage>
</organism>
<evidence type="ECO:0000256" key="1">
    <source>
        <dbReference type="SAM" id="MobiDB-lite"/>
    </source>
</evidence>
<reference evidence="2 3" key="1">
    <citation type="journal article" date="2023" name="Life. Sci Alliance">
        <title>Evolutionary insights into 3D genome organization and epigenetic landscape of Vigna mungo.</title>
        <authorList>
            <person name="Junaid A."/>
            <person name="Singh B."/>
            <person name="Bhatia S."/>
        </authorList>
    </citation>
    <scope>NUCLEOTIDE SEQUENCE [LARGE SCALE GENOMIC DNA]</scope>
    <source>
        <strain evidence="2">Urdbean</strain>
    </source>
</reference>
<keyword evidence="3" id="KW-1185">Reference proteome</keyword>
<sequence>MVTFLVPSSSSISGSFSTTRLGGSRGLGLGAEDLRHTKTTTQPMSTAMEVVRIMKNWRFSRKTVAAEALVEEMLEGSSVPLIMADMRSRGEIFMELESSMAMARWMNVLK</sequence>
<protein>
    <submittedName>
        <fullName evidence="2">Uncharacterized protein</fullName>
    </submittedName>
</protein>
<dbReference type="EMBL" id="CP144696">
    <property type="protein sequence ID" value="WVZ10106.1"/>
    <property type="molecule type" value="Genomic_DNA"/>
</dbReference>
<feature type="compositionally biased region" description="Low complexity" evidence="1">
    <location>
        <begin position="8"/>
        <end position="21"/>
    </location>
</feature>
<proteinExistence type="predicted"/>
<accession>A0AAQ3NHX1</accession>
<gene>
    <name evidence="2" type="ORF">V8G54_014636</name>
</gene>
<name>A0AAQ3NHX1_VIGMU</name>
<dbReference type="AlphaFoldDB" id="A0AAQ3NHX1"/>
<evidence type="ECO:0000313" key="3">
    <source>
        <dbReference type="Proteomes" id="UP001374535"/>
    </source>
</evidence>